<feature type="domain" description="O-methyltransferase C-terminal" evidence="6">
    <location>
        <begin position="144"/>
        <end position="341"/>
    </location>
</feature>
<dbReference type="EMBL" id="OZ075133">
    <property type="protein sequence ID" value="CAL4988343.1"/>
    <property type="molecule type" value="Genomic_DNA"/>
</dbReference>
<name>A0ABC9AXH7_9POAL</name>
<proteinExistence type="inferred from homology"/>
<keyword evidence="3" id="KW-0949">S-adenosyl-L-methionine</keyword>
<dbReference type="InterPro" id="IPR016461">
    <property type="entry name" value="COMT-like"/>
</dbReference>
<dbReference type="SUPFAM" id="SSF53335">
    <property type="entry name" value="S-adenosyl-L-methionine-dependent methyltransferases"/>
    <property type="match status" value="1"/>
</dbReference>
<dbReference type="InterPro" id="IPR036388">
    <property type="entry name" value="WH-like_DNA-bd_sf"/>
</dbReference>
<comment type="similarity">
    <text evidence="4">Belongs to the class I-like SAM-binding methyltransferase superfamily. Cation-independent O-methyltransferase family. COMT subfamily.</text>
</comment>
<keyword evidence="9" id="KW-1185">Reference proteome</keyword>
<evidence type="ECO:0000313" key="8">
    <source>
        <dbReference type="EMBL" id="CAL4988343.1"/>
    </source>
</evidence>
<evidence type="ECO:0000259" key="7">
    <source>
        <dbReference type="Pfam" id="PF08100"/>
    </source>
</evidence>
<evidence type="ECO:0000313" key="9">
    <source>
        <dbReference type="Proteomes" id="UP001497457"/>
    </source>
</evidence>
<dbReference type="PANTHER" id="PTHR11746">
    <property type="entry name" value="O-METHYLTRANSFERASE"/>
    <property type="match status" value="1"/>
</dbReference>
<keyword evidence="1" id="KW-0489">Methyltransferase</keyword>
<keyword evidence="2" id="KW-0808">Transferase</keyword>
<feature type="domain" description="O-methyltransferase dimerisation" evidence="7">
    <location>
        <begin position="16"/>
        <end position="101"/>
    </location>
</feature>
<dbReference type="FunFam" id="3.40.50.150:FF:000185">
    <property type="entry name" value="O-methyltransferase family protein"/>
    <property type="match status" value="1"/>
</dbReference>
<organism evidence="8 9">
    <name type="scientific">Urochloa decumbens</name>
    <dbReference type="NCBI Taxonomy" id="240449"/>
    <lineage>
        <taxon>Eukaryota</taxon>
        <taxon>Viridiplantae</taxon>
        <taxon>Streptophyta</taxon>
        <taxon>Embryophyta</taxon>
        <taxon>Tracheophyta</taxon>
        <taxon>Spermatophyta</taxon>
        <taxon>Magnoliopsida</taxon>
        <taxon>Liliopsida</taxon>
        <taxon>Poales</taxon>
        <taxon>Poaceae</taxon>
        <taxon>PACMAD clade</taxon>
        <taxon>Panicoideae</taxon>
        <taxon>Panicodae</taxon>
        <taxon>Paniceae</taxon>
        <taxon>Melinidinae</taxon>
        <taxon>Urochloa</taxon>
    </lineage>
</organism>
<dbReference type="FunFam" id="1.10.10.10:FF:000213">
    <property type="entry name" value="Coniferyl alcohol 9-O-methyltransferase"/>
    <property type="match status" value="1"/>
</dbReference>
<reference evidence="8 9" key="2">
    <citation type="submission" date="2024-10" db="EMBL/GenBank/DDBJ databases">
        <authorList>
            <person name="Ryan C."/>
        </authorList>
    </citation>
    <scope>NUCLEOTIDE SEQUENCE [LARGE SCALE GENOMIC DNA]</scope>
</reference>
<evidence type="ECO:0000256" key="4">
    <source>
        <dbReference type="ARBA" id="ARBA00034481"/>
    </source>
</evidence>
<dbReference type="GO" id="GO:0032259">
    <property type="term" value="P:methylation"/>
    <property type="evidence" value="ECO:0007669"/>
    <property type="project" value="UniProtKB-KW"/>
</dbReference>
<evidence type="ECO:0000256" key="3">
    <source>
        <dbReference type="ARBA" id="ARBA00022691"/>
    </source>
</evidence>
<dbReference type="GO" id="GO:0008168">
    <property type="term" value="F:methyltransferase activity"/>
    <property type="evidence" value="ECO:0007669"/>
    <property type="project" value="UniProtKB-KW"/>
</dbReference>
<dbReference type="PIRSF" id="PIRSF005739">
    <property type="entry name" value="O-mtase"/>
    <property type="match status" value="1"/>
</dbReference>
<dbReference type="Pfam" id="PF08100">
    <property type="entry name" value="Dimerisation"/>
    <property type="match status" value="1"/>
</dbReference>
<dbReference type="SUPFAM" id="SSF46785">
    <property type="entry name" value="Winged helix' DNA-binding domain"/>
    <property type="match status" value="1"/>
</dbReference>
<dbReference type="AlphaFoldDB" id="A0ABC9AXH7"/>
<sequence>MVPTDAELLQAQTDLWCHSLYYLASMALRCAVELDIPTTIHRLVQVASLPDLVTALSLSPTKLPFLRHLMQLLVTSGIFTSDSNAEVETYRLNPLSWLLVQGVEAEDHTYQKYFVIGTTSRHYVEASMTLSDWFKKDLELPLPSPFEVLYVVPLLHESTALLDKELHTIVNEGVAAHDNFGIGTIIRECHDIFMGLQSLTDCCGGDGKTERAIVKAFPQIKCTVFDLQRVIENFSADGIINYVAGDMFDFIPPSQAVMLKLVLHLWSDHDCVKILTQCKNAIPSGQEGGKVIIVEVVVDPSLGPIMYEAQLLGDMCTMVNCRGRQRDENDWREIFMEADFSDHRFVKKIGVRGIIEVYP</sequence>
<feature type="active site" description="Proton acceptor" evidence="5">
    <location>
        <position position="264"/>
    </location>
</feature>
<evidence type="ECO:0000256" key="2">
    <source>
        <dbReference type="ARBA" id="ARBA00022679"/>
    </source>
</evidence>
<dbReference type="Proteomes" id="UP001497457">
    <property type="component" value="Chromosome 23rd"/>
</dbReference>
<dbReference type="InterPro" id="IPR036390">
    <property type="entry name" value="WH_DNA-bd_sf"/>
</dbReference>
<accession>A0ABC9AXH7</accession>
<gene>
    <name evidence="8" type="ORF">URODEC1_LOCUS59206</name>
</gene>
<dbReference type="InterPro" id="IPR012967">
    <property type="entry name" value="COMT_dimerisation"/>
</dbReference>
<dbReference type="PROSITE" id="PS51683">
    <property type="entry name" value="SAM_OMT_II"/>
    <property type="match status" value="1"/>
</dbReference>
<evidence type="ECO:0000259" key="6">
    <source>
        <dbReference type="Pfam" id="PF00891"/>
    </source>
</evidence>
<evidence type="ECO:0000256" key="1">
    <source>
        <dbReference type="ARBA" id="ARBA00022603"/>
    </source>
</evidence>
<dbReference type="Gene3D" id="1.10.10.10">
    <property type="entry name" value="Winged helix-like DNA-binding domain superfamily/Winged helix DNA-binding domain"/>
    <property type="match status" value="1"/>
</dbReference>
<dbReference type="InterPro" id="IPR029063">
    <property type="entry name" value="SAM-dependent_MTases_sf"/>
</dbReference>
<dbReference type="Pfam" id="PF00891">
    <property type="entry name" value="Methyltransf_2"/>
    <property type="match status" value="1"/>
</dbReference>
<dbReference type="Gene3D" id="3.40.50.150">
    <property type="entry name" value="Vaccinia Virus protein VP39"/>
    <property type="match status" value="1"/>
</dbReference>
<protein>
    <submittedName>
        <fullName evidence="8">Uncharacterized protein</fullName>
    </submittedName>
</protein>
<dbReference type="InterPro" id="IPR001077">
    <property type="entry name" value="COMT_C"/>
</dbReference>
<evidence type="ECO:0000256" key="5">
    <source>
        <dbReference type="PIRSR" id="PIRSR005739-1"/>
    </source>
</evidence>
<reference evidence="9" key="1">
    <citation type="submission" date="2024-06" db="EMBL/GenBank/DDBJ databases">
        <authorList>
            <person name="Ryan C."/>
        </authorList>
    </citation>
    <scope>NUCLEOTIDE SEQUENCE [LARGE SCALE GENOMIC DNA]</scope>
</reference>